<proteinExistence type="inferred from homology"/>
<reference evidence="5 6" key="1">
    <citation type="submission" date="2024-01" db="EMBL/GenBank/DDBJ databases">
        <title>The genomes of 5 underutilized Papilionoideae crops provide insights into root nodulation and disease resistance.</title>
        <authorList>
            <person name="Yuan L."/>
        </authorList>
    </citation>
    <scope>NUCLEOTIDE SEQUENCE [LARGE SCALE GENOMIC DNA]</scope>
    <source>
        <strain evidence="5">LY-2023</strain>
        <tissue evidence="5">Leaf</tissue>
    </source>
</reference>
<keyword evidence="6" id="KW-1185">Reference proteome</keyword>
<dbReference type="AlphaFoldDB" id="A0AAN9P660"/>
<dbReference type="Gene3D" id="2.60.120.200">
    <property type="match status" value="1"/>
</dbReference>
<evidence type="ECO:0000256" key="1">
    <source>
        <dbReference type="ARBA" id="ARBA00007606"/>
    </source>
</evidence>
<evidence type="ECO:0000256" key="3">
    <source>
        <dbReference type="SAM" id="Phobius"/>
    </source>
</evidence>
<dbReference type="InterPro" id="IPR001220">
    <property type="entry name" value="Legume_lectin_dom"/>
</dbReference>
<evidence type="ECO:0000313" key="6">
    <source>
        <dbReference type="Proteomes" id="UP001359559"/>
    </source>
</evidence>
<keyword evidence="2" id="KW-0430">Lectin</keyword>
<dbReference type="Proteomes" id="UP001359559">
    <property type="component" value="Unassembled WGS sequence"/>
</dbReference>
<dbReference type="InterPro" id="IPR050258">
    <property type="entry name" value="Leguminous_Lectin"/>
</dbReference>
<dbReference type="PANTHER" id="PTHR32401">
    <property type="entry name" value="CONCANAVALIN A-LIKE LECTIN FAMILY PROTEIN"/>
    <property type="match status" value="1"/>
</dbReference>
<keyword evidence="3" id="KW-0472">Membrane</keyword>
<keyword evidence="3" id="KW-1133">Transmembrane helix</keyword>
<comment type="similarity">
    <text evidence="1">Belongs to the leguminous lectin family.</text>
</comment>
<evidence type="ECO:0000313" key="5">
    <source>
        <dbReference type="EMBL" id="KAK7286863.1"/>
    </source>
</evidence>
<evidence type="ECO:0000256" key="2">
    <source>
        <dbReference type="ARBA" id="ARBA00022734"/>
    </source>
</evidence>
<sequence>MAPFTPSHYSKALTFTFFFLKTFAFDPIPLFSFADFEKDLKFQSNVALYGNAKLVNGGSEIHFSGYGDNSSIGRVLYKKPIKLFEGKPKQLVSFSTYFAFSISLDSGGGLAFDMIPKGVKGDVFLQSYSRFPFELNSRKLEAIGVEFSASKGGRNVDLAVNLGNSVVATISNISYINFGLKSGEKLHAWIDYEGSSRSLEVRLSQYGNSKPSDPLLCHSIDLSNMLKENGMFVGFSSVKGNGSQSQACFLYSWSFVLRHFPHSLHSEPLDPKVFVKNTETPLVKHRSDCLLRVLAAMIFGTGCGALTAFIVLYLWTIFGNKHGVVPEESVMQPIDVEYRKVKIVVDKTIEDGK</sequence>
<dbReference type="SUPFAM" id="SSF49899">
    <property type="entry name" value="Concanavalin A-like lectins/glucanases"/>
    <property type="match status" value="1"/>
</dbReference>
<protein>
    <recommendedName>
        <fullName evidence="4">Legume lectin domain-containing protein</fullName>
    </recommendedName>
</protein>
<dbReference type="GO" id="GO:0030246">
    <property type="term" value="F:carbohydrate binding"/>
    <property type="evidence" value="ECO:0007669"/>
    <property type="project" value="UniProtKB-KW"/>
</dbReference>
<name>A0AAN9P660_CLITE</name>
<keyword evidence="3" id="KW-0812">Transmembrane</keyword>
<evidence type="ECO:0000259" key="4">
    <source>
        <dbReference type="Pfam" id="PF00139"/>
    </source>
</evidence>
<dbReference type="InterPro" id="IPR013320">
    <property type="entry name" value="ConA-like_dom_sf"/>
</dbReference>
<dbReference type="EMBL" id="JAYKXN010000005">
    <property type="protein sequence ID" value="KAK7286863.1"/>
    <property type="molecule type" value="Genomic_DNA"/>
</dbReference>
<organism evidence="5 6">
    <name type="scientific">Clitoria ternatea</name>
    <name type="common">Butterfly pea</name>
    <dbReference type="NCBI Taxonomy" id="43366"/>
    <lineage>
        <taxon>Eukaryota</taxon>
        <taxon>Viridiplantae</taxon>
        <taxon>Streptophyta</taxon>
        <taxon>Embryophyta</taxon>
        <taxon>Tracheophyta</taxon>
        <taxon>Spermatophyta</taxon>
        <taxon>Magnoliopsida</taxon>
        <taxon>eudicotyledons</taxon>
        <taxon>Gunneridae</taxon>
        <taxon>Pentapetalae</taxon>
        <taxon>rosids</taxon>
        <taxon>fabids</taxon>
        <taxon>Fabales</taxon>
        <taxon>Fabaceae</taxon>
        <taxon>Papilionoideae</taxon>
        <taxon>50 kb inversion clade</taxon>
        <taxon>NPAAA clade</taxon>
        <taxon>indigoferoid/millettioid clade</taxon>
        <taxon>Phaseoleae</taxon>
        <taxon>Clitoria</taxon>
    </lineage>
</organism>
<dbReference type="PANTHER" id="PTHR32401:SF17">
    <property type="entry name" value="LEGUME LECTIN DOMAIN-CONTAINING PROTEIN"/>
    <property type="match status" value="1"/>
</dbReference>
<dbReference type="Pfam" id="PF00139">
    <property type="entry name" value="Lectin_legB"/>
    <property type="match status" value="1"/>
</dbReference>
<comment type="caution">
    <text evidence="5">The sequence shown here is derived from an EMBL/GenBank/DDBJ whole genome shotgun (WGS) entry which is preliminary data.</text>
</comment>
<gene>
    <name evidence="5" type="ORF">RJT34_22182</name>
</gene>
<accession>A0AAN9P660</accession>
<feature type="transmembrane region" description="Helical" evidence="3">
    <location>
        <begin position="290"/>
        <end position="315"/>
    </location>
</feature>
<feature type="domain" description="Legume lectin" evidence="4">
    <location>
        <begin position="31"/>
        <end position="266"/>
    </location>
</feature>